<dbReference type="PANTHER" id="PTHR30478:SF0">
    <property type="entry name" value="BETA SLIDING CLAMP"/>
    <property type="match status" value="1"/>
</dbReference>
<dbReference type="InterPro" id="IPR022634">
    <property type="entry name" value="DNA_polIII_beta_N"/>
</dbReference>
<feature type="domain" description="DNA polymerase III beta sliding clamp C-terminal" evidence="14">
    <location>
        <begin position="260"/>
        <end position="375"/>
    </location>
</feature>
<keyword evidence="6 11" id="KW-0808">Transferase</keyword>
<evidence type="ECO:0000256" key="3">
    <source>
        <dbReference type="ARBA" id="ARBA00010752"/>
    </source>
</evidence>
<comment type="similarity">
    <text evidence="3 11">Belongs to the beta sliding clamp family.</text>
</comment>
<dbReference type="InterPro" id="IPR022637">
    <property type="entry name" value="DNA_polIII_beta_cen"/>
</dbReference>
<evidence type="ECO:0000313" key="15">
    <source>
        <dbReference type="EMBL" id="QTX02572.1"/>
    </source>
</evidence>
<dbReference type="Proteomes" id="UP000672038">
    <property type="component" value="Chromosome"/>
</dbReference>
<dbReference type="InterPro" id="IPR046938">
    <property type="entry name" value="DNA_clamp_sf"/>
</dbReference>
<dbReference type="GO" id="GO:0003887">
    <property type="term" value="F:DNA-directed DNA polymerase activity"/>
    <property type="evidence" value="ECO:0007669"/>
    <property type="project" value="UniProtKB-UniRule"/>
</dbReference>
<evidence type="ECO:0000313" key="16">
    <source>
        <dbReference type="Proteomes" id="UP000672038"/>
    </source>
</evidence>
<comment type="subcellular location">
    <subcellularLocation>
        <location evidence="2 11">Cytoplasm</location>
    </subcellularLocation>
</comment>
<organism evidence="15 16">
    <name type="scientific">Loofah witches'-broom phytoplasma</name>
    <dbReference type="NCBI Taxonomy" id="35773"/>
    <lineage>
        <taxon>Bacteria</taxon>
        <taxon>Bacillati</taxon>
        <taxon>Mycoplasmatota</taxon>
        <taxon>Mollicutes</taxon>
        <taxon>Acholeplasmatales</taxon>
        <taxon>Acholeplasmataceae</taxon>
        <taxon>Candidatus Phytoplasma</taxon>
        <taxon>16SrVIII (Loofah witches'-broom group)</taxon>
    </lineage>
</organism>
<sequence length="378" mass="44606">MNFEIKKEVFLHYLNQIQKILPNKTFFPVYYYIKITTHLDVLFLEINNSNFIIKMKIKDESLKIKEEGILVLLGRNFIDIVKKIDYDLIKIISLEDKFAIINTDYSQYKLKLIELNNFPSGDFTFDEKNFFEIKINLFKQMIEEVSFIASKDKQKNILTGVNLIYKASSLIAFATDSFRLGRKELELKINHSDFDIVVPGKSLEELIKLLEQQKDNDAKISITKQKFFLKTNYLDFQSPLLEGNYPQINLIERKKLSSFFELNRNNLIKILERVSLFLPKDKIFLDNVVEFKIEPNKKIKISSFSEEIGYALEEIETLQLSVVQKVNVFFNIKHLEEILKVFSTERITFFFENSSKPFLLNSEEERTLSYLILPLYIK</sequence>
<dbReference type="PANTHER" id="PTHR30478">
    <property type="entry name" value="DNA POLYMERASE III SUBUNIT BETA"/>
    <property type="match status" value="1"/>
</dbReference>
<dbReference type="InterPro" id="IPR001001">
    <property type="entry name" value="DNA_polIII_beta"/>
</dbReference>
<evidence type="ECO:0000256" key="11">
    <source>
        <dbReference type="PIRNR" id="PIRNR000804"/>
    </source>
</evidence>
<keyword evidence="9 11" id="KW-0239">DNA-directed DNA polymerase</keyword>
<evidence type="ECO:0000259" key="13">
    <source>
        <dbReference type="Pfam" id="PF02767"/>
    </source>
</evidence>
<dbReference type="SUPFAM" id="SSF55979">
    <property type="entry name" value="DNA clamp"/>
    <property type="match status" value="3"/>
</dbReference>
<protein>
    <recommendedName>
        <fullName evidence="11">Beta sliding clamp</fullName>
    </recommendedName>
</protein>
<accession>A0A975ILN0</accession>
<dbReference type="Pfam" id="PF00712">
    <property type="entry name" value="DNA_pol3_beta"/>
    <property type="match status" value="1"/>
</dbReference>
<dbReference type="EMBL" id="CP054393">
    <property type="protein sequence ID" value="QTX02572.1"/>
    <property type="molecule type" value="Genomic_DNA"/>
</dbReference>
<evidence type="ECO:0000259" key="12">
    <source>
        <dbReference type="Pfam" id="PF00712"/>
    </source>
</evidence>
<dbReference type="Gene3D" id="3.70.10.10">
    <property type="match status" value="1"/>
</dbReference>
<comment type="subunit">
    <text evidence="4">Forms a ring-shaped head-to-tail homodimer around DNA which binds and tethers DNA polymerases and other proteins to the DNA. The DNA replisome complex has a single clamp-loading complex (3 tau and 1 each of delta, delta', psi and chi subunits) which binds 3 Pol III cores (1 core on the leading strand and 2 on the lagging strand) each with a beta sliding clamp dimer. Additional proteins in the replisome are other copies of gamma, psi and chi, Ssb, DNA helicase and RNA primase.</text>
</comment>
<dbReference type="PIRSF" id="PIRSF000804">
    <property type="entry name" value="DNA_pol_III_b"/>
    <property type="match status" value="1"/>
</dbReference>
<dbReference type="GO" id="GO:0006271">
    <property type="term" value="P:DNA strand elongation involved in DNA replication"/>
    <property type="evidence" value="ECO:0007669"/>
    <property type="project" value="TreeGrafter"/>
</dbReference>
<comment type="function">
    <text evidence="1 11">Confers DNA tethering and processivity to DNA polymerases and other proteins. Acts as a clamp, forming a ring around DNA (a reaction catalyzed by the clamp-loading complex) which diffuses in an ATP-independent manner freely and bidirectionally along dsDNA. Initially characterized for its ability to contact the catalytic subunit of DNA polymerase III (Pol III), a complex, multichain enzyme responsible for most of the replicative synthesis in bacteria; Pol III exhibits 3'-5' exonuclease proofreading activity. The beta chain is required for initiation of replication as well as for processivity of DNA replication.</text>
</comment>
<dbReference type="Gene3D" id="3.10.150.10">
    <property type="entry name" value="DNA Polymerase III, subunit A, domain 2"/>
    <property type="match status" value="1"/>
</dbReference>
<dbReference type="CDD" id="cd00140">
    <property type="entry name" value="beta_clamp"/>
    <property type="match status" value="1"/>
</dbReference>
<keyword evidence="7 11" id="KW-0548">Nucleotidyltransferase</keyword>
<dbReference type="GO" id="GO:0003677">
    <property type="term" value="F:DNA binding"/>
    <property type="evidence" value="ECO:0007669"/>
    <property type="project" value="UniProtKB-UniRule"/>
</dbReference>
<keyword evidence="5 11" id="KW-0963">Cytoplasm</keyword>
<dbReference type="GO" id="GO:0008408">
    <property type="term" value="F:3'-5' exonuclease activity"/>
    <property type="evidence" value="ECO:0007669"/>
    <property type="project" value="InterPro"/>
</dbReference>
<keyword evidence="8 11" id="KW-0235">DNA replication</keyword>
<feature type="domain" description="DNA polymerase III beta sliding clamp central" evidence="13">
    <location>
        <begin position="133"/>
        <end position="247"/>
    </location>
</feature>
<evidence type="ECO:0000256" key="9">
    <source>
        <dbReference type="ARBA" id="ARBA00022932"/>
    </source>
</evidence>
<dbReference type="Pfam" id="PF02767">
    <property type="entry name" value="DNA_pol3_beta_2"/>
    <property type="match status" value="1"/>
</dbReference>
<evidence type="ECO:0000256" key="10">
    <source>
        <dbReference type="ARBA" id="ARBA00023125"/>
    </source>
</evidence>
<dbReference type="NCBIfam" id="TIGR00663">
    <property type="entry name" value="dnan"/>
    <property type="match status" value="1"/>
</dbReference>
<proteinExistence type="inferred from homology"/>
<dbReference type="GO" id="GO:0009360">
    <property type="term" value="C:DNA polymerase III complex"/>
    <property type="evidence" value="ECO:0007669"/>
    <property type="project" value="InterPro"/>
</dbReference>
<evidence type="ECO:0000256" key="4">
    <source>
        <dbReference type="ARBA" id="ARBA00011400"/>
    </source>
</evidence>
<evidence type="ECO:0000256" key="5">
    <source>
        <dbReference type="ARBA" id="ARBA00022490"/>
    </source>
</evidence>
<reference evidence="15" key="1">
    <citation type="submission" date="2020-06" db="EMBL/GenBank/DDBJ databases">
        <title>Complete genome sequence of Candidatus Phytoplasma luffae NCHU2019.</title>
        <authorList>
            <person name="Cho S.-T."/>
            <person name="Tan C.-M."/>
            <person name="Li J.-R."/>
            <person name="Chien Y.-Y."/>
            <person name="Chiu Y.-C."/>
            <person name="Yang J.-Y."/>
            <person name="Kuo C.-H."/>
        </authorList>
    </citation>
    <scope>NUCLEOTIDE SEQUENCE</scope>
    <source>
        <strain evidence="15">NCHU2019</strain>
    </source>
</reference>
<dbReference type="AlphaFoldDB" id="A0A975ILN0"/>
<evidence type="ECO:0000256" key="8">
    <source>
        <dbReference type="ARBA" id="ARBA00022705"/>
    </source>
</evidence>
<keyword evidence="16" id="KW-1185">Reference proteome</keyword>
<dbReference type="RefSeq" id="WP_210954697.1">
    <property type="nucleotide sequence ID" value="NZ_CP054393.1"/>
</dbReference>
<keyword evidence="10" id="KW-0238">DNA-binding</keyword>
<evidence type="ECO:0000256" key="6">
    <source>
        <dbReference type="ARBA" id="ARBA00022679"/>
    </source>
</evidence>
<evidence type="ECO:0000256" key="1">
    <source>
        <dbReference type="ARBA" id="ARBA00002266"/>
    </source>
</evidence>
<dbReference type="Pfam" id="PF02768">
    <property type="entry name" value="DNA_pol3_beta_3"/>
    <property type="match status" value="1"/>
</dbReference>
<dbReference type="GO" id="GO:0005737">
    <property type="term" value="C:cytoplasm"/>
    <property type="evidence" value="ECO:0007669"/>
    <property type="project" value="UniProtKB-SubCell"/>
</dbReference>
<gene>
    <name evidence="15" type="primary">dnaN</name>
    <name evidence="15" type="ORF">LFWB_0020</name>
</gene>
<name>A0A975ILN0_LOWBP</name>
<evidence type="ECO:0000259" key="14">
    <source>
        <dbReference type="Pfam" id="PF02768"/>
    </source>
</evidence>
<evidence type="ECO:0000256" key="2">
    <source>
        <dbReference type="ARBA" id="ARBA00004496"/>
    </source>
</evidence>
<dbReference type="KEGG" id="pluf:LFWB_0020"/>
<feature type="domain" description="DNA polymerase III beta sliding clamp N-terminal" evidence="12">
    <location>
        <begin position="1"/>
        <end position="120"/>
    </location>
</feature>
<dbReference type="InterPro" id="IPR022635">
    <property type="entry name" value="DNA_polIII_beta_C"/>
</dbReference>
<dbReference type="SMART" id="SM00480">
    <property type="entry name" value="POL3Bc"/>
    <property type="match status" value="1"/>
</dbReference>
<evidence type="ECO:0000256" key="7">
    <source>
        <dbReference type="ARBA" id="ARBA00022695"/>
    </source>
</evidence>